<evidence type="ECO:0000313" key="21">
    <source>
        <dbReference type="Proteomes" id="UP000008743"/>
    </source>
</evidence>
<accession>A0A0D2WJ46</accession>
<dbReference type="PROSITE" id="PS51820">
    <property type="entry name" value="PA14"/>
    <property type="match status" value="1"/>
</dbReference>
<dbReference type="GO" id="GO:0048513">
    <property type="term" value="P:animal organ development"/>
    <property type="evidence" value="ECO:0007669"/>
    <property type="project" value="UniProtKB-ARBA"/>
</dbReference>
<dbReference type="CDD" id="cd00055">
    <property type="entry name" value="EGF_Lam"/>
    <property type="match status" value="4"/>
</dbReference>
<dbReference type="PROSITE" id="PS50026">
    <property type="entry name" value="EGF_3"/>
    <property type="match status" value="5"/>
</dbReference>
<evidence type="ECO:0000256" key="8">
    <source>
        <dbReference type="ARBA" id="ARBA00022989"/>
    </source>
</evidence>
<feature type="region of interest" description="Disordered" evidence="14">
    <location>
        <begin position="2873"/>
        <end position="3018"/>
    </location>
</feature>
<feature type="disulfide bond" evidence="13">
    <location>
        <begin position="205"/>
        <end position="214"/>
    </location>
</feature>
<dbReference type="SMART" id="SM00179">
    <property type="entry name" value="EGF_CA"/>
    <property type="match status" value="3"/>
</dbReference>
<dbReference type="Pfam" id="PF01437">
    <property type="entry name" value="PSI"/>
    <property type="match status" value="1"/>
</dbReference>
<dbReference type="InterPro" id="IPR002049">
    <property type="entry name" value="LE_dom"/>
</dbReference>
<dbReference type="InterPro" id="IPR024731">
    <property type="entry name" value="NELL2-like_EGF"/>
</dbReference>
<keyword evidence="11" id="KW-0325">Glycoprotein</keyword>
<sequence length="3078" mass="323834">MSRSLPPCTGARPSSTTSRNMPAANTAGTSRRQKRLAPPQHLFRSCSAMLALALLLLLALISPSAAADCSGQRVLIANSTSGTFTPSDSGYPAFTTCQWLIEAPALANGGTPLPILLEFLTFDTECAYDFVDVYDGVNSTSPKLGALNGQIAVAPLVARSGHMLVVLISDINYVTAGFTARYSINPCPANCSDRGICQANGHCACNPGFADQGCQTELCPNNCAAALGQGQCDLATVHGCVCNAGYGGLDCSQPVDDLNDGWTLLVGGASSGNTGTERGFHTTVYSPLNHTIFVYGGYSQEDQLLGNVVAYNLVTRARPRELTFTAHVPSPRYSHSAILTPDNLMVVYGGITLDQHISDEVWVLSLNRSVWEQRIPAVGGISPPPLTGHSATYIPSSNSMVVIGGKTTFDPFPTSIYEYSIAANRWYQRTPRGFIAAGVYGHSSVYVEHLHSIFVYGGIRPLSSSYSYRLNTLYVLQVDHMRWIQLLPSNPIRASAFHGAWLGRSERSMYIQGGYVMSHNENDNRCFTNDLFAFDFDSNRFRTVEDNSDAPTRYLPGRRMGQGVVTVRDSVSPALAAVDAVLVGGFDGQALSDAVAYHEETNPCLSAMQQALASGVSGDVGSGAVMQQCQSNPSCVACSTTLASGFVLPNITAQDVVLSSLLNSSQVTTACIQLTDIARYNCSMALPTTLTQGHASQSFCEALRFCSDCTVFSDCGWCATTATCVNASSVLGCPASLSGQAPAPIVVGLAACVSSSVTNGSVAQERWYNVGGSSVQDMSVLSTYPDYPDIVTVRSVELAADMNGDAFTQGTRVRGFLVPPETGNFTFFIASSMSSVLGLSTAADSNDMSLVVNIASVNYFSPFRDYTAQPSQQSAPVFLAANRRYLFTIINKQSGEWGNHFSVAWLLPSQNAFGNATSAEASVVSAQFLVPYYSSTSNSTATRANMTLALAGAVSCSTHPSCKGCIADASCAWCKSTGRCAERMTGLQMTASNTTSVCPQDALEVDDQSCPLCGNYFTCRGCVSSSTSCQWAYGSCYPSQYGIDSSATVTAPAFCPTPCRNFTSCATCVGNGNPAACNWCPATQTCDEISSFVAVFTAGQCGTGYATDTSMCVDCSRFGDCRSCLAQDTCGWCSNTTNGLGGVCMGGTLSGATAECAANPSRQWSWFTCPDINECALGLSNCASNATCQNTPDSFTCTCNPGFLGDGVSCAPDCSAVPSSNSSDPTLRPSCGDMGVCVAPNTCECDPVWTGTDCRTSCSCNGVLNCTAALNCVDIDECAQGLDDCDVHADCVNVPSTFECVCKAGYAGNGTFCEPVCPGGCNGGVCSSPSNCTNCPFGYTGASCQVACQCNGHSDCLPDAPNVCLSCQNRTTGPSCNQCIPGSYGTPTQPAGCQACACNGHANTVIGECNNVTGVCFCLPPYEGPSCTACASGFYYSATNKLCLAACSGRKTLRFDQGAIGTNGVYPPDSVCSWLIVAEPSAVSNASYFVASRPERARFDDGDDDDDDGMDTATASTTLRSTNINKQQSQSVKAFVERAPFLDSDHGREIARRILGSDSEAAEIVSEQSLTPLAITLDFYSFGSECLFDYLFVFDGSSTSAPLLGSFSGLAVIPPIIVARSGTMLVVMYSDINYTVGGFEAKYAISACPNDCSGHGDCTASVGICTCHPGFAGVACERPLCPNSCHPELSSMNACDVSRGVCRCAPHLGGTDCSVNVSSASPALTWSTLSQDQAVIVGPATNAAQASIILPTDFPPRAGHTAQYDASRNSVFVFGGYGQRDTVLNDLWQFDVRSRRWTLVQPADASAAVPRGRHSHAMVLSPERDSLIVVGGWAYEPFQPVGDIWEFHLGTRTWNLLHAGSLATDLPVATLLPAISGHSATLVDSTIYILGGRTAQTNFNTRVFAFSFALGAVRVVNTVGVNALGMYGHTAVYSPGTDEIIVFGGIQLLDNNLIYTSNSARLYSFVVGKKAWRSLPDRVSPDGLNVLPSANHAAVFVPTGSYMIVVGGSSFIHGWLEMCMTATVSMFAPSCRVWALPNVPLSSPVTVANSMSNRLGHALVFVPANFDGDADIAARVLLIGGFDGRVRADVHSLSVPASLCSLYSMGRCLSDASCTWCATPLSANYSGPLCLPSSSNTASICNQTTSNNGDCSIDCSSASISCEACSSLRSGCSWCTGTRQCQAANATCTSGQSIPYNGICPLYPCAAKQSCRECTVSGQCSWTGSACTTASPPNAITNIANCRAPCSSNTNCSTCLLADNTGNIPCLWCESTSTCLDFNAYTGVFDFGQCFEWSQVPDRCAPDCSVFQTCDQCQSNLRCGWCADPGALGTGRCLNGNSEGPDPGLNCTVPSPAYIGNSTAPPTWNYATCPDVDECLTGQANCPVNSTVCVNTPDSYECQCLPGYQPSGSTCIAYCAQQCVFGVCVQPNVCKCNRGYIGLNCSMDCGCNGHSTCQTYGVCERCMDNTAGLRCEVCSDGYYGNPVNGQSCSSCYSHCNQHTTSCNPATGICSGCNNSTTGDLCQICLPGFTRLGQNPVICGPCICNGHSSTCDAITGVCNCQDNTRGTQCEQCARGYMGLPTNGNQCFLVLGEGELQGPDQVGRGEALYYAISPKYTNVDIRLTVDVFDGLVTTYLSPRSDKAVKADTEVQTGLSRRTDLVISYLDHDFLSSHFYLQVHGTSNATFMVYFAQRVTQIDLFVFFSVFFSCFFLLLSVMFLVWRARMSRARRLAIARRQTELRQMASRPMSSVRVIMSQAMGNYRKLALAPIAYQPLVNGQATTMTVLVELPGPGSNAQAGTTSSPVPVAGKPANPVARNVAAVAALAPMAASWERKPPLVIASNKSIEFELLETSFGGDEAEPGEPGDVALTELAGAEGRASSSSSSSSSSSPLSSTGHDEDAVASGNADAASSVDQKEPVAPAQQSSAEPDAVENDQASPRPSAEEGTAAVAGEPGQPSPSDAPGAPEQANLSDAIPAGEGVQAATDAAVEPVVNTAAKEAPSRSAAPATATAATVARPQSSLPGLRTVAFATSIIALDRRTYEVLTVPLTQDDTALKEPRRPGHFLTSLLRQRRRNQQP</sequence>
<dbReference type="SUPFAM" id="SSF117281">
    <property type="entry name" value="Kelch motif"/>
    <property type="match status" value="2"/>
</dbReference>
<feature type="domain" description="Laminin EGF-like" evidence="18">
    <location>
        <begin position="2541"/>
        <end position="2587"/>
    </location>
</feature>
<evidence type="ECO:0000313" key="20">
    <source>
        <dbReference type="EMBL" id="KJE89248.1"/>
    </source>
</evidence>
<keyword evidence="5" id="KW-0732">Signal</keyword>
<dbReference type="InterPro" id="IPR002165">
    <property type="entry name" value="Plexin_repeat"/>
</dbReference>
<evidence type="ECO:0000256" key="9">
    <source>
        <dbReference type="ARBA" id="ARBA00023136"/>
    </source>
</evidence>
<dbReference type="EMBL" id="KE346360">
    <property type="protein sequence ID" value="KJE89248.1"/>
    <property type="molecule type" value="Genomic_DNA"/>
</dbReference>
<keyword evidence="6" id="KW-0677">Repeat</keyword>
<dbReference type="InterPro" id="IPR000152">
    <property type="entry name" value="EGF-type_Asp/Asn_hydroxyl_site"/>
</dbReference>
<keyword evidence="12" id="KW-0424">Laminin EGF-like domain</keyword>
<feature type="disulfide bond" evidence="13">
    <location>
        <begin position="187"/>
        <end position="197"/>
    </location>
</feature>
<name>A0A0D2WJ46_CAPO3</name>
<dbReference type="GO" id="GO:0005794">
    <property type="term" value="C:Golgi apparatus"/>
    <property type="evidence" value="ECO:0007669"/>
    <property type="project" value="TreeGrafter"/>
</dbReference>
<dbReference type="PROSITE" id="PS00010">
    <property type="entry name" value="ASX_HYDROXYL"/>
    <property type="match status" value="3"/>
</dbReference>
<dbReference type="OrthoDB" id="263283at2759"/>
<keyword evidence="3 13" id="KW-0245">EGF-like domain</keyword>
<dbReference type="InterPro" id="IPR051568">
    <property type="entry name" value="LZTR1/Attractin"/>
</dbReference>
<keyword evidence="7" id="KW-0106">Calcium</keyword>
<dbReference type="PRINTS" id="PR00011">
    <property type="entry name" value="EGFLAMININ"/>
</dbReference>
<evidence type="ECO:0000256" key="15">
    <source>
        <dbReference type="SAM" id="Phobius"/>
    </source>
</evidence>
<evidence type="ECO:0000256" key="11">
    <source>
        <dbReference type="ARBA" id="ARBA00023180"/>
    </source>
</evidence>
<dbReference type="InterPro" id="IPR056863">
    <property type="entry name" value="LMN_ATRN_NET-like_EGF"/>
</dbReference>
<evidence type="ECO:0000256" key="1">
    <source>
        <dbReference type="ARBA" id="ARBA00004479"/>
    </source>
</evidence>
<dbReference type="PhylomeDB" id="A0A0D2WJ46"/>
<dbReference type="PROSITE" id="PS00022">
    <property type="entry name" value="EGF_1"/>
    <property type="match status" value="1"/>
</dbReference>
<dbReference type="CDD" id="cd00041">
    <property type="entry name" value="CUB"/>
    <property type="match status" value="2"/>
</dbReference>
<dbReference type="InterPro" id="IPR037524">
    <property type="entry name" value="PA14/GLEYA"/>
</dbReference>
<protein>
    <submittedName>
        <fullName evidence="20">Uncharacterized protein</fullName>
    </submittedName>
</protein>
<dbReference type="Gene3D" id="2.10.25.10">
    <property type="entry name" value="Laminin"/>
    <property type="match status" value="9"/>
</dbReference>
<dbReference type="FunFam" id="2.10.25.10:FF:000038">
    <property type="entry name" value="Fibrillin 2"/>
    <property type="match status" value="1"/>
</dbReference>
<evidence type="ECO:0000256" key="13">
    <source>
        <dbReference type="PROSITE-ProRule" id="PRU00076"/>
    </source>
</evidence>
<feature type="domain" description="EGF-like" evidence="17">
    <location>
        <begin position="183"/>
        <end position="215"/>
    </location>
</feature>
<reference evidence="21" key="1">
    <citation type="submission" date="2011-02" db="EMBL/GenBank/DDBJ databases">
        <title>The Genome Sequence of Capsaspora owczarzaki ATCC 30864.</title>
        <authorList>
            <person name="Russ C."/>
            <person name="Cuomo C."/>
            <person name="Burger G."/>
            <person name="Gray M.W."/>
            <person name="Holland P.W.H."/>
            <person name="King N."/>
            <person name="Lang F.B.F."/>
            <person name="Roger A.J."/>
            <person name="Ruiz-Trillo I."/>
            <person name="Young S.K."/>
            <person name="Zeng Q."/>
            <person name="Gargeya S."/>
            <person name="Alvarado L."/>
            <person name="Berlin A."/>
            <person name="Chapman S.B."/>
            <person name="Chen Z."/>
            <person name="Freedman E."/>
            <person name="Gellesch M."/>
            <person name="Goldberg J."/>
            <person name="Griggs A."/>
            <person name="Gujja S."/>
            <person name="Heilman E."/>
            <person name="Heiman D."/>
            <person name="Howarth C."/>
            <person name="Mehta T."/>
            <person name="Neiman D."/>
            <person name="Pearson M."/>
            <person name="Roberts A."/>
            <person name="Saif S."/>
            <person name="Shea T."/>
            <person name="Shenoy N."/>
            <person name="Sisk P."/>
            <person name="Stolte C."/>
            <person name="Sykes S."/>
            <person name="White J."/>
            <person name="Yandava C."/>
            <person name="Haas B."/>
            <person name="Nusbaum C."/>
            <person name="Birren B."/>
        </authorList>
    </citation>
    <scope>NUCLEOTIDE SEQUENCE</scope>
    <source>
        <strain evidence="21">ATCC 30864</strain>
    </source>
</reference>
<dbReference type="SMART" id="SM00042">
    <property type="entry name" value="CUB"/>
    <property type="match status" value="2"/>
</dbReference>
<dbReference type="Proteomes" id="UP000008743">
    <property type="component" value="Unassembled WGS sequence"/>
</dbReference>
<dbReference type="GO" id="GO:0005509">
    <property type="term" value="F:calcium ion binding"/>
    <property type="evidence" value="ECO:0007669"/>
    <property type="project" value="InterPro"/>
</dbReference>
<evidence type="ECO:0000256" key="12">
    <source>
        <dbReference type="ARBA" id="ARBA00023292"/>
    </source>
</evidence>
<comment type="subcellular location">
    <subcellularLocation>
        <location evidence="1">Membrane</location>
        <topology evidence="1">Single-pass type I membrane protein</topology>
    </subcellularLocation>
</comment>
<keyword evidence="10 13" id="KW-1015">Disulfide bond</keyword>
<dbReference type="PROSITE" id="PS01186">
    <property type="entry name" value="EGF_2"/>
    <property type="match status" value="5"/>
</dbReference>
<dbReference type="InterPro" id="IPR018097">
    <property type="entry name" value="EGF_Ca-bd_CS"/>
</dbReference>
<dbReference type="PROSITE" id="PS01248">
    <property type="entry name" value="EGF_LAM_1"/>
    <property type="match status" value="4"/>
</dbReference>
<dbReference type="PROSITE" id="PS50027">
    <property type="entry name" value="EGF_LAM_2"/>
    <property type="match status" value="3"/>
</dbReference>
<dbReference type="eggNOG" id="KOG1388">
    <property type="taxonomic scope" value="Eukaryota"/>
</dbReference>
<feature type="domain" description="CUB" evidence="16">
    <location>
        <begin position="69"/>
        <end position="185"/>
    </location>
</feature>
<dbReference type="SUPFAM" id="SSF49854">
    <property type="entry name" value="Spermadhesin, CUB domain"/>
    <property type="match status" value="2"/>
</dbReference>
<feature type="domain" description="PA14" evidence="19">
    <location>
        <begin position="758"/>
        <end position="920"/>
    </location>
</feature>
<proteinExistence type="predicted"/>
<keyword evidence="2" id="KW-0880">Kelch repeat</keyword>
<dbReference type="STRING" id="595528.A0A0D2WJ46"/>
<dbReference type="PANTHER" id="PTHR46376:SF2">
    <property type="entry name" value="DISTRACTED, ISOFORM B"/>
    <property type="match status" value="1"/>
</dbReference>
<dbReference type="InterPro" id="IPR056737">
    <property type="entry name" value="Beta-prop_ATRN-MKLN-like"/>
</dbReference>
<dbReference type="InterPro" id="IPR009030">
    <property type="entry name" value="Growth_fac_rcpt_cys_sf"/>
</dbReference>
<keyword evidence="9 15" id="KW-0472">Membrane</keyword>
<dbReference type="Pfam" id="PF00053">
    <property type="entry name" value="EGF_laminin"/>
    <property type="match status" value="3"/>
</dbReference>
<keyword evidence="21" id="KW-1185">Reference proteome</keyword>
<dbReference type="SMART" id="SM00423">
    <property type="entry name" value="PSI"/>
    <property type="match status" value="9"/>
</dbReference>
<feature type="domain" description="Laminin EGF-like" evidence="18">
    <location>
        <begin position="2445"/>
        <end position="2490"/>
    </location>
</feature>
<evidence type="ECO:0000256" key="14">
    <source>
        <dbReference type="SAM" id="MobiDB-lite"/>
    </source>
</evidence>
<dbReference type="InterPro" id="IPR015915">
    <property type="entry name" value="Kelch-typ_b-propeller"/>
</dbReference>
<dbReference type="SMART" id="SM00181">
    <property type="entry name" value="EGF"/>
    <property type="match status" value="13"/>
</dbReference>
<dbReference type="Pfam" id="PF00431">
    <property type="entry name" value="CUB"/>
    <property type="match status" value="2"/>
</dbReference>
<evidence type="ECO:0000259" key="18">
    <source>
        <dbReference type="PROSITE" id="PS50027"/>
    </source>
</evidence>
<keyword evidence="4 15" id="KW-0812">Transmembrane</keyword>
<evidence type="ECO:0000256" key="7">
    <source>
        <dbReference type="ARBA" id="ARBA00022837"/>
    </source>
</evidence>
<dbReference type="Pfam" id="PF12947">
    <property type="entry name" value="EGF_3"/>
    <property type="match status" value="2"/>
</dbReference>
<dbReference type="FunFam" id="2.10.25.10:FF:000202">
    <property type="entry name" value="Multiple epidermal growth factor-like domains 8"/>
    <property type="match status" value="2"/>
</dbReference>
<feature type="domain" description="EGF-like" evidence="17">
    <location>
        <begin position="2371"/>
        <end position="2412"/>
    </location>
</feature>
<evidence type="ECO:0000256" key="6">
    <source>
        <dbReference type="ARBA" id="ARBA00022737"/>
    </source>
</evidence>
<dbReference type="PANTHER" id="PTHR46376">
    <property type="entry name" value="LEUCINE-ZIPPER-LIKE TRANSCRIPTIONAL REGULATOR 1"/>
    <property type="match status" value="1"/>
</dbReference>
<feature type="transmembrane region" description="Helical" evidence="15">
    <location>
        <begin position="2697"/>
        <end position="2719"/>
    </location>
</feature>
<feature type="domain" description="EGF-like" evidence="17">
    <location>
        <begin position="1274"/>
        <end position="1314"/>
    </location>
</feature>
<dbReference type="InterPro" id="IPR001881">
    <property type="entry name" value="EGF-like_Ca-bd_dom"/>
</dbReference>
<feature type="region of interest" description="Disordered" evidence="14">
    <location>
        <begin position="3054"/>
        <end position="3078"/>
    </location>
</feature>
<dbReference type="SUPFAM" id="SSF57196">
    <property type="entry name" value="EGF/Laminin"/>
    <property type="match status" value="2"/>
</dbReference>
<dbReference type="Gene3D" id="2.120.10.80">
    <property type="entry name" value="Kelch-type beta propeller"/>
    <property type="match status" value="4"/>
</dbReference>
<evidence type="ECO:0000256" key="5">
    <source>
        <dbReference type="ARBA" id="ARBA00022729"/>
    </source>
</evidence>
<feature type="region of interest" description="Disordered" evidence="14">
    <location>
        <begin position="1"/>
        <end position="36"/>
    </location>
</feature>
<feature type="compositionally biased region" description="Low complexity" evidence="14">
    <location>
        <begin position="3001"/>
        <end position="3017"/>
    </location>
</feature>
<evidence type="ECO:0000259" key="17">
    <source>
        <dbReference type="PROSITE" id="PS50026"/>
    </source>
</evidence>
<evidence type="ECO:0000259" key="16">
    <source>
        <dbReference type="PROSITE" id="PS01180"/>
    </source>
</evidence>
<dbReference type="PROSITE" id="PS01180">
    <property type="entry name" value="CUB"/>
    <property type="match status" value="2"/>
</dbReference>
<dbReference type="InterPro" id="IPR035914">
    <property type="entry name" value="Sperma_CUB_dom_sf"/>
</dbReference>
<evidence type="ECO:0000259" key="19">
    <source>
        <dbReference type="PROSITE" id="PS51820"/>
    </source>
</evidence>
<dbReference type="SUPFAM" id="SSF57184">
    <property type="entry name" value="Growth factor receptor domain"/>
    <property type="match status" value="2"/>
</dbReference>
<dbReference type="InterPro" id="IPR016201">
    <property type="entry name" value="PSI"/>
</dbReference>
<comment type="caution">
    <text evidence="13">Lacks conserved residue(s) required for the propagation of feature annotation.</text>
</comment>
<dbReference type="GO" id="GO:0048731">
    <property type="term" value="P:system development"/>
    <property type="evidence" value="ECO:0007669"/>
    <property type="project" value="UniProtKB-ARBA"/>
</dbReference>
<dbReference type="CDD" id="cd00054">
    <property type="entry name" value="EGF_CA"/>
    <property type="match status" value="3"/>
</dbReference>
<dbReference type="Pfam" id="PF24981">
    <property type="entry name" value="Beta-prop_ATRN-LZTR1"/>
    <property type="match status" value="2"/>
</dbReference>
<evidence type="ECO:0000256" key="2">
    <source>
        <dbReference type="ARBA" id="ARBA00022441"/>
    </source>
</evidence>
<dbReference type="PROSITE" id="PS01187">
    <property type="entry name" value="EGF_CA"/>
    <property type="match status" value="3"/>
</dbReference>
<dbReference type="InterPro" id="IPR000742">
    <property type="entry name" value="EGF"/>
</dbReference>
<dbReference type="InterPro" id="IPR000859">
    <property type="entry name" value="CUB_dom"/>
</dbReference>
<dbReference type="GO" id="GO:0016020">
    <property type="term" value="C:membrane"/>
    <property type="evidence" value="ECO:0007669"/>
    <property type="project" value="UniProtKB-SubCell"/>
</dbReference>
<feature type="disulfide bond" evidence="13">
    <location>
        <begin position="1667"/>
        <end position="1676"/>
    </location>
</feature>
<dbReference type="Pfam" id="PF07645">
    <property type="entry name" value="EGF_CA"/>
    <property type="match status" value="1"/>
</dbReference>
<feature type="domain" description="EGF-like" evidence="17">
    <location>
        <begin position="1171"/>
        <end position="1211"/>
    </location>
</feature>
<gene>
    <name evidence="20" type="ORF">CAOG_000758</name>
</gene>
<dbReference type="FunFam" id="2.10.25.10:FF:000188">
    <property type="entry name" value="Laminin subunit gamma 2"/>
    <property type="match status" value="1"/>
</dbReference>
<dbReference type="GO" id="GO:0005604">
    <property type="term" value="C:basement membrane"/>
    <property type="evidence" value="ECO:0007669"/>
    <property type="project" value="UniProtKB-ARBA"/>
</dbReference>
<feature type="disulfide bond" evidence="13">
    <location>
        <begin position="1648"/>
        <end position="1658"/>
    </location>
</feature>
<feature type="domain" description="EGF-like" evidence="17">
    <location>
        <begin position="1644"/>
        <end position="1677"/>
    </location>
</feature>
<feature type="compositionally biased region" description="Low complexity" evidence="14">
    <location>
        <begin position="2879"/>
        <end position="2893"/>
    </location>
</feature>
<dbReference type="Gene3D" id="2.60.120.290">
    <property type="entry name" value="Spermadhesin, CUB domain"/>
    <property type="match status" value="2"/>
</dbReference>
<dbReference type="InterPro" id="IPR049883">
    <property type="entry name" value="NOTCH1_EGF-like"/>
</dbReference>
<dbReference type="InParanoid" id="A0A0D2WJ46"/>
<dbReference type="Pfam" id="PF24973">
    <property type="entry name" value="EGF_LMN_ATRN"/>
    <property type="match status" value="3"/>
</dbReference>
<feature type="domain" description="CUB" evidence="16">
    <location>
        <begin position="1447"/>
        <end position="1646"/>
    </location>
</feature>
<dbReference type="SMART" id="SM00180">
    <property type="entry name" value="EGF_Lam"/>
    <property type="match status" value="5"/>
</dbReference>
<organism evidence="20 21">
    <name type="scientific">Capsaspora owczarzaki (strain ATCC 30864)</name>
    <dbReference type="NCBI Taxonomy" id="595528"/>
    <lineage>
        <taxon>Eukaryota</taxon>
        <taxon>Filasterea</taxon>
        <taxon>Capsaspora</taxon>
    </lineage>
</organism>
<keyword evidence="8 15" id="KW-1133">Transmembrane helix</keyword>
<evidence type="ECO:0000256" key="10">
    <source>
        <dbReference type="ARBA" id="ARBA00023157"/>
    </source>
</evidence>
<evidence type="ECO:0000256" key="3">
    <source>
        <dbReference type="ARBA" id="ARBA00022536"/>
    </source>
</evidence>
<evidence type="ECO:0000256" key="4">
    <source>
        <dbReference type="ARBA" id="ARBA00022692"/>
    </source>
</evidence>
<feature type="domain" description="Laminin EGF-like" evidence="18">
    <location>
        <begin position="1348"/>
        <end position="1395"/>
    </location>
</feature>